<dbReference type="Proteomes" id="UP001156882">
    <property type="component" value="Unassembled WGS sequence"/>
</dbReference>
<reference evidence="6" key="1">
    <citation type="journal article" date="2019" name="Int. J. Syst. Evol. Microbiol.">
        <title>The Global Catalogue of Microorganisms (GCM) 10K type strain sequencing project: providing services to taxonomists for standard genome sequencing and annotation.</title>
        <authorList>
            <consortium name="The Broad Institute Genomics Platform"/>
            <consortium name="The Broad Institute Genome Sequencing Center for Infectious Disease"/>
            <person name="Wu L."/>
            <person name="Ma J."/>
        </authorList>
    </citation>
    <scope>NUCLEOTIDE SEQUENCE [LARGE SCALE GENOMIC DNA]</scope>
    <source>
        <strain evidence="6">NBRC 101365</strain>
    </source>
</reference>
<evidence type="ECO:0000313" key="6">
    <source>
        <dbReference type="Proteomes" id="UP001156882"/>
    </source>
</evidence>
<comment type="caution">
    <text evidence="5">The sequence shown here is derived from an EMBL/GenBank/DDBJ whole genome shotgun (WGS) entry which is preliminary data.</text>
</comment>
<evidence type="ECO:0000256" key="1">
    <source>
        <dbReference type="ARBA" id="ARBA00023002"/>
    </source>
</evidence>
<evidence type="ECO:0000259" key="4">
    <source>
        <dbReference type="Pfam" id="PF22725"/>
    </source>
</evidence>
<sequence length="382" mass="40605">MSKGTSDQLRIGVVGCGSISLAYLRNAPLFHGVRIVACADLNPAAAKEKAEAFGLQALDSDQLIKSPSVDLVLNLTVPSAHFEISMRALNEGKHVFTEKPLSATAKEGRMLVETAEKYGLVIGSAPDTFLGAAGRHARMLVESGKIGMPVIGTAFMMGRGMEHWHPDPGFYYQPGGGPVLDMGPYYLSMLVNLIGPIRRVHAIATSAYPERLITAEGPRKGTRVPVATPTSLLSLLEFASGVKITFGASWDVFRHSNRPIELHGTEGSIGLPDPDNFSGIVSLSDHGGPWSNVDTSALPFGALNWPAEAPDRGNYRMLGLADLAAGLREGRKPRVSGDLALHVLEVMEAILTAGESGGPQDIAPTSCRPEALPEEDARKLLA</sequence>
<name>A0ABQ6CDC1_9HYPH</name>
<dbReference type="Pfam" id="PF01408">
    <property type="entry name" value="GFO_IDH_MocA"/>
    <property type="match status" value="1"/>
</dbReference>
<dbReference type="InterPro" id="IPR055170">
    <property type="entry name" value="GFO_IDH_MocA-like_dom"/>
</dbReference>
<dbReference type="EMBL" id="BSPC01000006">
    <property type="protein sequence ID" value="GLS17794.1"/>
    <property type="molecule type" value="Genomic_DNA"/>
</dbReference>
<dbReference type="Gene3D" id="3.30.360.10">
    <property type="entry name" value="Dihydrodipicolinate Reductase, domain 2"/>
    <property type="match status" value="1"/>
</dbReference>
<keyword evidence="6" id="KW-1185">Reference proteome</keyword>
<accession>A0ABQ6CDC1</accession>
<gene>
    <name evidence="5" type="ORF">GCM10007874_08090</name>
</gene>
<dbReference type="InterPro" id="IPR050463">
    <property type="entry name" value="Gfo/Idh/MocA_oxidrdct_glycsds"/>
</dbReference>
<organism evidence="5 6">
    <name type="scientific">Labrys miyagiensis</name>
    <dbReference type="NCBI Taxonomy" id="346912"/>
    <lineage>
        <taxon>Bacteria</taxon>
        <taxon>Pseudomonadati</taxon>
        <taxon>Pseudomonadota</taxon>
        <taxon>Alphaproteobacteria</taxon>
        <taxon>Hyphomicrobiales</taxon>
        <taxon>Xanthobacteraceae</taxon>
        <taxon>Labrys</taxon>
    </lineage>
</organism>
<dbReference type="Pfam" id="PF22725">
    <property type="entry name" value="GFO_IDH_MocA_C3"/>
    <property type="match status" value="1"/>
</dbReference>
<dbReference type="SUPFAM" id="SSF55347">
    <property type="entry name" value="Glyceraldehyde-3-phosphate dehydrogenase-like, C-terminal domain"/>
    <property type="match status" value="1"/>
</dbReference>
<evidence type="ECO:0000256" key="2">
    <source>
        <dbReference type="SAM" id="MobiDB-lite"/>
    </source>
</evidence>
<dbReference type="PANTHER" id="PTHR43818">
    <property type="entry name" value="BCDNA.GH03377"/>
    <property type="match status" value="1"/>
</dbReference>
<dbReference type="InterPro" id="IPR000683">
    <property type="entry name" value="Gfo/Idh/MocA-like_OxRdtase_N"/>
</dbReference>
<dbReference type="SUPFAM" id="SSF51735">
    <property type="entry name" value="NAD(P)-binding Rossmann-fold domains"/>
    <property type="match status" value="1"/>
</dbReference>
<dbReference type="RefSeq" id="WP_284310635.1">
    <property type="nucleotide sequence ID" value="NZ_BSPC01000006.1"/>
</dbReference>
<keyword evidence="1" id="KW-0560">Oxidoreductase</keyword>
<protein>
    <submittedName>
        <fullName evidence="5">Oxidoreductase</fullName>
    </submittedName>
</protein>
<feature type="domain" description="Gfo/Idh/MocA-like oxidoreductase N-terminal" evidence="3">
    <location>
        <begin position="9"/>
        <end position="122"/>
    </location>
</feature>
<dbReference type="PANTHER" id="PTHR43818:SF11">
    <property type="entry name" value="BCDNA.GH03377"/>
    <property type="match status" value="1"/>
</dbReference>
<dbReference type="Gene3D" id="3.40.50.720">
    <property type="entry name" value="NAD(P)-binding Rossmann-like Domain"/>
    <property type="match status" value="1"/>
</dbReference>
<dbReference type="InterPro" id="IPR036291">
    <property type="entry name" value="NAD(P)-bd_dom_sf"/>
</dbReference>
<evidence type="ECO:0000313" key="5">
    <source>
        <dbReference type="EMBL" id="GLS17794.1"/>
    </source>
</evidence>
<feature type="region of interest" description="Disordered" evidence="2">
    <location>
        <begin position="355"/>
        <end position="382"/>
    </location>
</feature>
<proteinExistence type="predicted"/>
<feature type="domain" description="GFO/IDH/MocA-like oxidoreductase" evidence="4">
    <location>
        <begin position="135"/>
        <end position="269"/>
    </location>
</feature>
<evidence type="ECO:0000259" key="3">
    <source>
        <dbReference type="Pfam" id="PF01408"/>
    </source>
</evidence>